<gene>
    <name evidence="5" type="ORF">J0A65_00965</name>
</gene>
<dbReference type="SMART" id="SM00052">
    <property type="entry name" value="EAL"/>
    <property type="match status" value="1"/>
</dbReference>
<dbReference type="RefSeq" id="WP_206592238.1">
    <property type="nucleotide sequence ID" value="NZ_JAFKCS010000001.1"/>
</dbReference>
<dbReference type="Pfam" id="PF00563">
    <property type="entry name" value="EAL"/>
    <property type="match status" value="1"/>
</dbReference>
<dbReference type="InterPro" id="IPR001633">
    <property type="entry name" value="EAL_dom"/>
</dbReference>
<protein>
    <submittedName>
        <fullName evidence="5">EAL domain-containing protein</fullName>
    </submittedName>
</protein>
<evidence type="ECO:0000259" key="4">
    <source>
        <dbReference type="PROSITE" id="PS50887"/>
    </source>
</evidence>
<dbReference type="InterPro" id="IPR043128">
    <property type="entry name" value="Rev_trsase/Diguanyl_cyclase"/>
</dbReference>
<dbReference type="InterPro" id="IPR035919">
    <property type="entry name" value="EAL_sf"/>
</dbReference>
<dbReference type="NCBIfam" id="TIGR00254">
    <property type="entry name" value="GGDEF"/>
    <property type="match status" value="1"/>
</dbReference>
<name>A0ABS3CQ50_9ALTE</name>
<feature type="region of interest" description="Disordered" evidence="1">
    <location>
        <begin position="577"/>
        <end position="597"/>
    </location>
</feature>
<proteinExistence type="predicted"/>
<accession>A0ABS3CQ50</accession>
<dbReference type="PANTHER" id="PTHR44757">
    <property type="entry name" value="DIGUANYLATE CYCLASE DGCP"/>
    <property type="match status" value="1"/>
</dbReference>
<feature type="compositionally biased region" description="Basic and acidic residues" evidence="1">
    <location>
        <begin position="577"/>
        <end position="586"/>
    </location>
</feature>
<evidence type="ECO:0000259" key="3">
    <source>
        <dbReference type="PROSITE" id="PS50883"/>
    </source>
</evidence>
<feature type="domain" description="EAL" evidence="3">
    <location>
        <begin position="321"/>
        <end position="574"/>
    </location>
</feature>
<sequence>MPALFTGFLTTTCLLLLTLPQNSLAQSGYWLFVVLVGLGYYATTSWLKHAASLLSVLIIIVVGIVFPLDVEVLEEAYLFIPLLYLFIYPGSFYPIGIAVLLLSAYLPSVPNYALAELLEDVSELIVISSFATVMTYFQQNAVKQMQRFWQESRTDDLTKFPNRKRLIECVGQLMQANLSFGLLVVDLDGFKRINDQLGHSIGDQLLVLVANRMNLLTSPSCQLFHLGGDEFALLLNQQDALTEKTQSLADEIIRQSAEPYRLQNKSFYISASIGIACFPEHAQELQSLLSYADMAMYRAKSQGKQRYSLFNNELLNNNLRRYKLENHLKRAIEKNELHLVYQPKVAFADSKVDCAEVLLRWQHTKLGAISPVEFIPIAEQSHLIVDIGNWVLESVCKQIVEWKQHYQLDRVSVNVSPQQLAHMDFISSLEHILRRTGCQPAWLEIEQTEGWMMENPDDNIAVFKRLKALGVRLSLDDFGVAYSSLSQIARLPLDVLKIDKSFVEYCEVGSREHMIVRTVIQLGRNLKLQTVAEGVETEAQRQILDAEGCDMYQGYLFSKPVDGKTFVTMLEKKPQADIPHCSKEHQPSSCPLKAGDS</sequence>
<dbReference type="PROSITE" id="PS50887">
    <property type="entry name" value="GGDEF"/>
    <property type="match status" value="1"/>
</dbReference>
<dbReference type="SUPFAM" id="SSF55073">
    <property type="entry name" value="Nucleotide cyclase"/>
    <property type="match status" value="1"/>
</dbReference>
<keyword evidence="2" id="KW-0472">Membrane</keyword>
<dbReference type="PANTHER" id="PTHR44757:SF2">
    <property type="entry name" value="BIOFILM ARCHITECTURE MAINTENANCE PROTEIN MBAA"/>
    <property type="match status" value="1"/>
</dbReference>
<evidence type="ECO:0000256" key="2">
    <source>
        <dbReference type="SAM" id="Phobius"/>
    </source>
</evidence>
<dbReference type="Pfam" id="PF00990">
    <property type="entry name" value="GGDEF"/>
    <property type="match status" value="1"/>
</dbReference>
<feature type="domain" description="GGDEF" evidence="4">
    <location>
        <begin position="178"/>
        <end position="312"/>
    </location>
</feature>
<dbReference type="EMBL" id="JAFKCS010000001">
    <property type="protein sequence ID" value="MBN7818410.1"/>
    <property type="molecule type" value="Genomic_DNA"/>
</dbReference>
<dbReference type="SMART" id="SM00267">
    <property type="entry name" value="GGDEF"/>
    <property type="match status" value="1"/>
</dbReference>
<evidence type="ECO:0000256" key="1">
    <source>
        <dbReference type="SAM" id="MobiDB-lite"/>
    </source>
</evidence>
<feature type="transmembrane region" description="Helical" evidence="2">
    <location>
        <begin position="49"/>
        <end position="70"/>
    </location>
</feature>
<dbReference type="PROSITE" id="PS50883">
    <property type="entry name" value="EAL"/>
    <property type="match status" value="1"/>
</dbReference>
<reference evidence="5 6" key="1">
    <citation type="submission" date="2021-03" db="EMBL/GenBank/DDBJ databases">
        <title>novel species isolated from a fishpond in China.</title>
        <authorList>
            <person name="Lu H."/>
            <person name="Cai Z."/>
        </authorList>
    </citation>
    <scope>NUCLEOTIDE SEQUENCE [LARGE SCALE GENOMIC DNA]</scope>
    <source>
        <strain evidence="5 6">Y57</strain>
    </source>
</reference>
<dbReference type="Gene3D" id="3.20.20.450">
    <property type="entry name" value="EAL domain"/>
    <property type="match status" value="1"/>
</dbReference>
<organism evidence="5 6">
    <name type="scientific">Bowmanella yangjiangensis</name>
    <dbReference type="NCBI Taxonomy" id="2811230"/>
    <lineage>
        <taxon>Bacteria</taxon>
        <taxon>Pseudomonadati</taxon>
        <taxon>Pseudomonadota</taxon>
        <taxon>Gammaproteobacteria</taxon>
        <taxon>Alteromonadales</taxon>
        <taxon>Alteromonadaceae</taxon>
        <taxon>Bowmanella</taxon>
    </lineage>
</organism>
<dbReference type="Gene3D" id="3.30.70.270">
    <property type="match status" value="1"/>
</dbReference>
<dbReference type="InterPro" id="IPR000160">
    <property type="entry name" value="GGDEF_dom"/>
</dbReference>
<feature type="transmembrane region" description="Helical" evidence="2">
    <location>
        <begin position="82"/>
        <end position="106"/>
    </location>
</feature>
<evidence type="ECO:0000313" key="6">
    <source>
        <dbReference type="Proteomes" id="UP000663992"/>
    </source>
</evidence>
<evidence type="ECO:0000313" key="5">
    <source>
        <dbReference type="EMBL" id="MBN7818410.1"/>
    </source>
</evidence>
<dbReference type="Proteomes" id="UP000663992">
    <property type="component" value="Unassembled WGS sequence"/>
</dbReference>
<keyword evidence="6" id="KW-1185">Reference proteome</keyword>
<comment type="caution">
    <text evidence="5">The sequence shown here is derived from an EMBL/GenBank/DDBJ whole genome shotgun (WGS) entry which is preliminary data.</text>
</comment>
<dbReference type="InterPro" id="IPR052155">
    <property type="entry name" value="Biofilm_reg_signaling"/>
</dbReference>
<keyword evidence="2" id="KW-0812">Transmembrane</keyword>
<dbReference type="SUPFAM" id="SSF141868">
    <property type="entry name" value="EAL domain-like"/>
    <property type="match status" value="1"/>
</dbReference>
<keyword evidence="2" id="KW-1133">Transmembrane helix</keyword>
<dbReference type="CDD" id="cd01949">
    <property type="entry name" value="GGDEF"/>
    <property type="match status" value="1"/>
</dbReference>
<dbReference type="InterPro" id="IPR029787">
    <property type="entry name" value="Nucleotide_cyclase"/>
</dbReference>
<dbReference type="CDD" id="cd01948">
    <property type="entry name" value="EAL"/>
    <property type="match status" value="1"/>
</dbReference>